<dbReference type="EMBL" id="BKCJ011224692">
    <property type="protein sequence ID" value="GFD06406.1"/>
    <property type="molecule type" value="Genomic_DNA"/>
</dbReference>
<feature type="compositionally biased region" description="Low complexity" evidence="1">
    <location>
        <begin position="68"/>
        <end position="77"/>
    </location>
</feature>
<sequence length="93" mass="9983">MHVLELFDFGFDHEHHVDIDATAEDEDAAEPTSPTPATTLPPPQEHIPSLSQVAPTLPPSPHQSLIAQPSSPQQQQQPSPPSQPTAIVTPLKS</sequence>
<dbReference type="AlphaFoldDB" id="A0A699TBU5"/>
<accession>A0A699TBU5</accession>
<reference evidence="2" key="1">
    <citation type="journal article" date="2019" name="Sci. Rep.">
        <title>Draft genome of Tanacetum cinerariifolium, the natural source of mosquito coil.</title>
        <authorList>
            <person name="Yamashiro T."/>
            <person name="Shiraishi A."/>
            <person name="Satake H."/>
            <person name="Nakayama K."/>
        </authorList>
    </citation>
    <scope>NUCLEOTIDE SEQUENCE</scope>
</reference>
<evidence type="ECO:0000256" key="1">
    <source>
        <dbReference type="SAM" id="MobiDB-lite"/>
    </source>
</evidence>
<protein>
    <submittedName>
        <fullName evidence="2">Uncharacterized protein</fullName>
    </submittedName>
</protein>
<name>A0A699TBU5_TANCI</name>
<proteinExistence type="predicted"/>
<gene>
    <name evidence="2" type="ORF">Tci_878375</name>
</gene>
<feature type="region of interest" description="Disordered" evidence="1">
    <location>
        <begin position="17"/>
        <end position="93"/>
    </location>
</feature>
<evidence type="ECO:0000313" key="2">
    <source>
        <dbReference type="EMBL" id="GFD06406.1"/>
    </source>
</evidence>
<comment type="caution">
    <text evidence="2">The sequence shown here is derived from an EMBL/GenBank/DDBJ whole genome shotgun (WGS) entry which is preliminary data.</text>
</comment>
<organism evidence="2">
    <name type="scientific">Tanacetum cinerariifolium</name>
    <name type="common">Dalmatian daisy</name>
    <name type="synonym">Chrysanthemum cinerariifolium</name>
    <dbReference type="NCBI Taxonomy" id="118510"/>
    <lineage>
        <taxon>Eukaryota</taxon>
        <taxon>Viridiplantae</taxon>
        <taxon>Streptophyta</taxon>
        <taxon>Embryophyta</taxon>
        <taxon>Tracheophyta</taxon>
        <taxon>Spermatophyta</taxon>
        <taxon>Magnoliopsida</taxon>
        <taxon>eudicotyledons</taxon>
        <taxon>Gunneridae</taxon>
        <taxon>Pentapetalae</taxon>
        <taxon>asterids</taxon>
        <taxon>campanulids</taxon>
        <taxon>Asterales</taxon>
        <taxon>Asteraceae</taxon>
        <taxon>Asteroideae</taxon>
        <taxon>Anthemideae</taxon>
        <taxon>Anthemidinae</taxon>
        <taxon>Tanacetum</taxon>
    </lineage>
</organism>